<dbReference type="SUPFAM" id="SSF100950">
    <property type="entry name" value="NagB/RpiA/CoA transferase-like"/>
    <property type="match status" value="1"/>
</dbReference>
<name>A0A9D8KE04_9DELT</name>
<reference evidence="1" key="2">
    <citation type="submission" date="2021-01" db="EMBL/GenBank/DDBJ databases">
        <authorList>
            <person name="Hahn C.R."/>
            <person name="Youssef N.H."/>
            <person name="Elshahed M."/>
        </authorList>
    </citation>
    <scope>NUCLEOTIDE SEQUENCE</scope>
    <source>
        <strain evidence="1">Zod_Metabat.24</strain>
    </source>
</reference>
<protein>
    <recommendedName>
        <fullName evidence="3">CoA transferase subunit A</fullName>
    </recommendedName>
</protein>
<accession>A0A9D8KE04</accession>
<dbReference type="AlphaFoldDB" id="A0A9D8KE04"/>
<dbReference type="GO" id="GO:0008410">
    <property type="term" value="F:CoA-transferase activity"/>
    <property type="evidence" value="ECO:0007669"/>
    <property type="project" value="InterPro"/>
</dbReference>
<evidence type="ECO:0000313" key="2">
    <source>
        <dbReference type="Proteomes" id="UP000809273"/>
    </source>
</evidence>
<reference evidence="1" key="1">
    <citation type="journal article" date="2021" name="Environ. Microbiol.">
        <title>Genomic characterization of three novel Desulfobacterota classes expand the metabolic and phylogenetic diversity of the phylum.</title>
        <authorList>
            <person name="Murphy C.L."/>
            <person name="Biggerstaff J."/>
            <person name="Eichhorn A."/>
            <person name="Ewing E."/>
            <person name="Shahan R."/>
            <person name="Soriano D."/>
            <person name="Stewart S."/>
            <person name="VanMol K."/>
            <person name="Walker R."/>
            <person name="Walters P."/>
            <person name="Elshahed M.S."/>
            <person name="Youssef N.H."/>
        </authorList>
    </citation>
    <scope>NUCLEOTIDE SEQUENCE</scope>
    <source>
        <strain evidence="1">Zod_Metabat.24</strain>
    </source>
</reference>
<dbReference type="EMBL" id="JAFGIX010000046">
    <property type="protein sequence ID" value="MBN1573340.1"/>
    <property type="molecule type" value="Genomic_DNA"/>
</dbReference>
<dbReference type="Pfam" id="PF01144">
    <property type="entry name" value="CoA_trans"/>
    <property type="match status" value="1"/>
</dbReference>
<evidence type="ECO:0000313" key="1">
    <source>
        <dbReference type="EMBL" id="MBN1573340.1"/>
    </source>
</evidence>
<dbReference type="InterPro" id="IPR037171">
    <property type="entry name" value="NagB/RpiA_transferase-like"/>
</dbReference>
<comment type="caution">
    <text evidence="1">The sequence shown here is derived from an EMBL/GenBank/DDBJ whole genome shotgun (WGS) entry which is preliminary data.</text>
</comment>
<dbReference type="InterPro" id="IPR004165">
    <property type="entry name" value="CoA_trans_fam_I"/>
</dbReference>
<dbReference type="Proteomes" id="UP000809273">
    <property type="component" value="Unassembled WGS sequence"/>
</dbReference>
<organism evidence="1 2">
    <name type="scientific">Candidatus Zymogenus saltonus</name>
    <dbReference type="NCBI Taxonomy" id="2844893"/>
    <lineage>
        <taxon>Bacteria</taxon>
        <taxon>Deltaproteobacteria</taxon>
        <taxon>Candidatus Zymogenia</taxon>
        <taxon>Candidatus Zymogeniales</taxon>
        <taxon>Candidatus Zymogenaceae</taxon>
        <taxon>Candidatus Zymogenus</taxon>
    </lineage>
</organism>
<sequence length="101" mass="10841">MINKVKTAAEAAKMIRSGMHVGVGSGMEMNPMPVIREVIKNGIKDLTLTSVLTGGYVVDLLIGAGCVSTVQFPQIVMDELGLAPNFRKKAQEGKLRLLETI</sequence>
<gene>
    <name evidence="1" type="ORF">JW984_09120</name>
</gene>
<dbReference type="Gene3D" id="3.40.1080.10">
    <property type="entry name" value="Glutaconate Coenzyme A-transferase"/>
    <property type="match status" value="1"/>
</dbReference>
<proteinExistence type="predicted"/>
<evidence type="ECO:0008006" key="3">
    <source>
        <dbReference type="Google" id="ProtNLM"/>
    </source>
</evidence>